<protein>
    <submittedName>
        <fullName evidence="2">Uncharacterized protein</fullName>
    </submittedName>
</protein>
<dbReference type="EMBL" id="JACCBB010000001">
    <property type="protein sequence ID" value="NYD23017.1"/>
    <property type="molecule type" value="Genomic_DNA"/>
</dbReference>
<name>A0A7Y9J1C9_9ACTN</name>
<keyword evidence="1" id="KW-1133">Transmembrane helix</keyword>
<organism evidence="2 3">
    <name type="scientific">Kineococcus aurantiacus</name>
    <dbReference type="NCBI Taxonomy" id="37633"/>
    <lineage>
        <taxon>Bacteria</taxon>
        <taxon>Bacillati</taxon>
        <taxon>Actinomycetota</taxon>
        <taxon>Actinomycetes</taxon>
        <taxon>Kineosporiales</taxon>
        <taxon>Kineosporiaceae</taxon>
        <taxon>Kineococcus</taxon>
    </lineage>
</organism>
<reference evidence="2 3" key="1">
    <citation type="submission" date="2020-07" db="EMBL/GenBank/DDBJ databases">
        <title>Sequencing the genomes of 1000 actinobacteria strains.</title>
        <authorList>
            <person name="Klenk H.-P."/>
        </authorList>
    </citation>
    <scope>NUCLEOTIDE SEQUENCE [LARGE SCALE GENOMIC DNA]</scope>
    <source>
        <strain evidence="2 3">DSM 7487</strain>
    </source>
</reference>
<feature type="transmembrane region" description="Helical" evidence="1">
    <location>
        <begin position="20"/>
        <end position="43"/>
    </location>
</feature>
<sequence length="205" mass="20740">MPFYADTPARRSRQLLADAVCAVLVVVAVLAGLAVHAAVAALAGPARRFADGSTALAEGLRSTGGTLERTPLVGDDVAGVLGRSADSAAALAGAAGQQQDAVLHLALVLGVLTALVPAAVVLAVRAAQRVRWARRVRDARLLAGSAAGERVLALRALQHQPPRVLLGVAADPAGAWRDGDGPVVGALADLELGDLGLRRVTAART</sequence>
<evidence type="ECO:0000313" key="3">
    <source>
        <dbReference type="Proteomes" id="UP000521922"/>
    </source>
</evidence>
<feature type="transmembrane region" description="Helical" evidence="1">
    <location>
        <begin position="101"/>
        <end position="127"/>
    </location>
</feature>
<dbReference type="AlphaFoldDB" id="A0A7Y9J1C9"/>
<accession>A0A7Y9J1C9</accession>
<evidence type="ECO:0000313" key="2">
    <source>
        <dbReference type="EMBL" id="NYD23017.1"/>
    </source>
</evidence>
<keyword evidence="1" id="KW-0472">Membrane</keyword>
<keyword evidence="3" id="KW-1185">Reference proteome</keyword>
<comment type="caution">
    <text evidence="2">The sequence shown here is derived from an EMBL/GenBank/DDBJ whole genome shotgun (WGS) entry which is preliminary data.</text>
</comment>
<gene>
    <name evidence="2" type="ORF">BJ968_002557</name>
</gene>
<keyword evidence="1" id="KW-0812">Transmembrane</keyword>
<proteinExistence type="predicted"/>
<evidence type="ECO:0000256" key="1">
    <source>
        <dbReference type="SAM" id="Phobius"/>
    </source>
</evidence>
<dbReference type="Proteomes" id="UP000521922">
    <property type="component" value="Unassembled WGS sequence"/>
</dbReference>
<dbReference type="RefSeq" id="WP_179752439.1">
    <property type="nucleotide sequence ID" value="NZ_BAAAGN010000001.1"/>
</dbReference>